<dbReference type="AlphaFoldDB" id="A0AAW8VZT7"/>
<comment type="caution">
    <text evidence="2">The sequence shown here is derived from an EMBL/GenBank/DDBJ whole genome shotgun (WGS) entry which is preliminary data.</text>
</comment>
<keyword evidence="1" id="KW-0472">Membrane</keyword>
<keyword evidence="1" id="KW-1133">Transmembrane helix</keyword>
<dbReference type="Proteomes" id="UP001267003">
    <property type="component" value="Unassembled WGS sequence"/>
</dbReference>
<evidence type="ECO:0000313" key="3">
    <source>
        <dbReference type="Proteomes" id="UP001267003"/>
    </source>
</evidence>
<evidence type="ECO:0000256" key="1">
    <source>
        <dbReference type="SAM" id="Phobius"/>
    </source>
</evidence>
<reference evidence="2" key="1">
    <citation type="submission" date="2023-08" db="EMBL/GenBank/DDBJ databases">
        <authorList>
            <person name="Page C.A."/>
            <person name="Perez-Diaz I.M."/>
        </authorList>
    </citation>
    <scope>NUCLEOTIDE SEQUENCE</scope>
    <source>
        <strain evidence="2">7.8.46</strain>
    </source>
</reference>
<sequence>MSQQTRKTRYLFIGIFSILCVILIGVLIHKYRVAHSDIRLRSTRTNTAKTFRYSVQKNVSADQAGKDFQPGYYDVAVKSGRVYVNGFLGSGQTFQNVLYASGNHLNFTGHGETKLTPARFKAIQFNSGRAILTNTFGNYMAGREMPVGSYQITWSSQRQSQGSLVISIQSGAKVRRSIDLSANKSITFKLNETEILSINPPVTSVVAPLQIVMTKK</sequence>
<organism evidence="2 3">
    <name type="scientific">Lactiplantibacillus pentosus</name>
    <name type="common">Lactobacillus pentosus</name>
    <dbReference type="NCBI Taxonomy" id="1589"/>
    <lineage>
        <taxon>Bacteria</taxon>
        <taxon>Bacillati</taxon>
        <taxon>Bacillota</taxon>
        <taxon>Bacilli</taxon>
        <taxon>Lactobacillales</taxon>
        <taxon>Lactobacillaceae</taxon>
        <taxon>Lactiplantibacillus</taxon>
    </lineage>
</organism>
<feature type="transmembrane region" description="Helical" evidence="1">
    <location>
        <begin position="12"/>
        <end position="31"/>
    </location>
</feature>
<dbReference type="EMBL" id="JAVLAQ010000002">
    <property type="protein sequence ID" value="MDT6991215.1"/>
    <property type="molecule type" value="Genomic_DNA"/>
</dbReference>
<dbReference type="RefSeq" id="WP_209041005.1">
    <property type="nucleotide sequence ID" value="NZ_JAGHKR010000002.1"/>
</dbReference>
<protein>
    <submittedName>
        <fullName evidence="2">Uncharacterized protein</fullName>
    </submittedName>
</protein>
<gene>
    <name evidence="2" type="ORF">RI536_14220</name>
</gene>
<evidence type="ECO:0000313" key="2">
    <source>
        <dbReference type="EMBL" id="MDT6991215.1"/>
    </source>
</evidence>
<proteinExistence type="predicted"/>
<accession>A0AAW8VZT7</accession>
<keyword evidence="1" id="KW-0812">Transmembrane</keyword>
<name>A0AAW8VZT7_LACPE</name>